<evidence type="ECO:0000313" key="2">
    <source>
        <dbReference type="EMBL" id="KAK8992800.1"/>
    </source>
</evidence>
<reference evidence="2 3" key="1">
    <citation type="journal article" date="2024" name="G3 (Bethesda)">
        <title>Genome assembly of Hibiscus sabdariffa L. provides insights into metabolisms of medicinal natural products.</title>
        <authorList>
            <person name="Kim T."/>
        </authorList>
    </citation>
    <scope>NUCLEOTIDE SEQUENCE [LARGE SCALE GENOMIC DNA]</scope>
    <source>
        <strain evidence="2">TK-2024</strain>
        <tissue evidence="2">Old leaves</tissue>
    </source>
</reference>
<feature type="compositionally biased region" description="Polar residues" evidence="1">
    <location>
        <begin position="20"/>
        <end position="37"/>
    </location>
</feature>
<feature type="region of interest" description="Disordered" evidence="1">
    <location>
        <begin position="18"/>
        <end position="37"/>
    </location>
</feature>
<dbReference type="Proteomes" id="UP001396334">
    <property type="component" value="Unassembled WGS sequence"/>
</dbReference>
<organism evidence="2 3">
    <name type="scientific">Hibiscus sabdariffa</name>
    <name type="common">roselle</name>
    <dbReference type="NCBI Taxonomy" id="183260"/>
    <lineage>
        <taxon>Eukaryota</taxon>
        <taxon>Viridiplantae</taxon>
        <taxon>Streptophyta</taxon>
        <taxon>Embryophyta</taxon>
        <taxon>Tracheophyta</taxon>
        <taxon>Spermatophyta</taxon>
        <taxon>Magnoliopsida</taxon>
        <taxon>eudicotyledons</taxon>
        <taxon>Gunneridae</taxon>
        <taxon>Pentapetalae</taxon>
        <taxon>rosids</taxon>
        <taxon>malvids</taxon>
        <taxon>Malvales</taxon>
        <taxon>Malvaceae</taxon>
        <taxon>Malvoideae</taxon>
        <taxon>Hibiscus</taxon>
    </lineage>
</organism>
<comment type="caution">
    <text evidence="2">The sequence shown here is derived from an EMBL/GenBank/DDBJ whole genome shotgun (WGS) entry which is preliminary data.</text>
</comment>
<accession>A0ABR2PWJ4</accession>
<evidence type="ECO:0000256" key="1">
    <source>
        <dbReference type="SAM" id="MobiDB-lite"/>
    </source>
</evidence>
<protein>
    <submittedName>
        <fullName evidence="2">Uncharacterized protein</fullName>
    </submittedName>
</protein>
<sequence>MSYSPAFTKPLAPAMVSYGPDSSQGVRPSIPSFSTPTGQTQLTPGFSSMLVSFMTQPAASYVDGVNHVSGQEVVCNFPLVLVSGDVKLVDQPGSVQNLFLDQSRCHECVSADRAGTTFGSSLVRVESLCPELGLDRTSEQSGSPVLGPILRQVQSNEGDNDTGSSLVCSQCFDQIDKGMDGSLLGQVNVLSREPVDSVVEPVVCSNPDLEGFGSEEM</sequence>
<keyword evidence="3" id="KW-1185">Reference proteome</keyword>
<dbReference type="EMBL" id="JBBPBN010000050">
    <property type="protein sequence ID" value="KAK8992800.1"/>
    <property type="molecule type" value="Genomic_DNA"/>
</dbReference>
<proteinExistence type="predicted"/>
<gene>
    <name evidence="2" type="ORF">V6N11_048870</name>
</gene>
<name>A0ABR2PWJ4_9ROSI</name>
<evidence type="ECO:0000313" key="3">
    <source>
        <dbReference type="Proteomes" id="UP001396334"/>
    </source>
</evidence>